<protein>
    <submittedName>
        <fullName evidence="2">Uncharacterized protein</fullName>
    </submittedName>
</protein>
<evidence type="ECO:0000256" key="1">
    <source>
        <dbReference type="SAM" id="MobiDB-lite"/>
    </source>
</evidence>
<reference evidence="2" key="1">
    <citation type="submission" date="2023-08" db="EMBL/GenBank/DDBJ databases">
        <authorList>
            <person name="Chen Y."/>
            <person name="Shah S."/>
            <person name="Dougan E. K."/>
            <person name="Thang M."/>
            <person name="Chan C."/>
        </authorList>
    </citation>
    <scope>NUCLEOTIDE SEQUENCE</scope>
</reference>
<feature type="region of interest" description="Disordered" evidence="1">
    <location>
        <begin position="244"/>
        <end position="293"/>
    </location>
</feature>
<sequence length="293" mass="32746">MPIALPAVDVERRAKVIERLRQLWEQEEVPAWHRRLFEEKYCQGTYGSEFLIREVQALKSGTAPVQEVQKAIWHREEVLVRLTLLRTGFSDEEILTAGSLPRRHLAEQLQELRRAGARCVEALSAWRRSVAPLQVGCVPGWPYAGPTGEVDDATEDYLVHLADDAVVRAFETVVEVSPECDPFLLFRSGGTSWKESGKLCPPAVADRARLERARLQLGEQEVALSRVPEPSAARDRAALLQSILKGRSRPATTDSKPRKDGLDGLGLDEALPQKLPRSVKRWKPPVKRGASRG</sequence>
<accession>A0AA36HXI5</accession>
<name>A0AA36HXI5_9DINO</name>
<organism evidence="2 3">
    <name type="scientific">Effrenium voratum</name>
    <dbReference type="NCBI Taxonomy" id="2562239"/>
    <lineage>
        <taxon>Eukaryota</taxon>
        <taxon>Sar</taxon>
        <taxon>Alveolata</taxon>
        <taxon>Dinophyceae</taxon>
        <taxon>Suessiales</taxon>
        <taxon>Symbiodiniaceae</taxon>
        <taxon>Effrenium</taxon>
    </lineage>
</organism>
<dbReference type="AlphaFoldDB" id="A0AA36HXI5"/>
<evidence type="ECO:0000313" key="3">
    <source>
        <dbReference type="Proteomes" id="UP001178507"/>
    </source>
</evidence>
<keyword evidence="3" id="KW-1185">Reference proteome</keyword>
<comment type="caution">
    <text evidence="2">The sequence shown here is derived from an EMBL/GenBank/DDBJ whole genome shotgun (WGS) entry which is preliminary data.</text>
</comment>
<proteinExistence type="predicted"/>
<dbReference type="Proteomes" id="UP001178507">
    <property type="component" value="Unassembled WGS sequence"/>
</dbReference>
<feature type="compositionally biased region" description="Basic residues" evidence="1">
    <location>
        <begin position="277"/>
        <end position="293"/>
    </location>
</feature>
<evidence type="ECO:0000313" key="2">
    <source>
        <dbReference type="EMBL" id="CAJ1377164.1"/>
    </source>
</evidence>
<gene>
    <name evidence="2" type="ORF">EVOR1521_LOCUS6048</name>
</gene>
<dbReference type="EMBL" id="CAUJNA010000446">
    <property type="protein sequence ID" value="CAJ1377164.1"/>
    <property type="molecule type" value="Genomic_DNA"/>
</dbReference>